<dbReference type="SUPFAM" id="SSF53335">
    <property type="entry name" value="S-adenosyl-L-methionine-dependent methyltransferases"/>
    <property type="match status" value="1"/>
</dbReference>
<dbReference type="STRING" id="1563681.BFP71_13860"/>
<gene>
    <name evidence="1" type="ORF">BFP71_13860</name>
</gene>
<dbReference type="Pfam" id="PF13489">
    <property type="entry name" value="Methyltransf_23"/>
    <property type="match status" value="1"/>
</dbReference>
<dbReference type="EMBL" id="MDGQ01000005">
    <property type="protein sequence ID" value="OEK04547.1"/>
    <property type="molecule type" value="Genomic_DNA"/>
</dbReference>
<sequence length="268" mass="30286">MELTFGTAQVFTSTRLKKYPVLANIFKSTFGYSNIGNYARFTVFRKLVNSIELPESGSVLDLGTGYGEYALSLAEALPKAKLHALDIDKQRINTVKSAIDRLGINNISTYNSSVEATDLEQLDFIFTIDVFEHILPEEMPFSTCYDKLKPGGYFLVKIPNKDQKTILPEQLFEDHHEWLEDEHIGQIYDLEGLKARFKSHGFKIIHASYSDGWLSRFGWEAAYLGKKAGLLGQLITLPFAKGLIHLDRIVHQNKWGNAIQVIGQKPQS</sequence>
<name>A0A1E5SZS5_9BACT</name>
<dbReference type="CDD" id="cd02440">
    <property type="entry name" value="AdoMet_MTases"/>
    <property type="match status" value="1"/>
</dbReference>
<evidence type="ECO:0008006" key="3">
    <source>
        <dbReference type="Google" id="ProtNLM"/>
    </source>
</evidence>
<keyword evidence="2" id="KW-1185">Reference proteome</keyword>
<protein>
    <recommendedName>
        <fullName evidence="3">Methyltransferase domain-containing protein</fullName>
    </recommendedName>
</protein>
<dbReference type="Gene3D" id="3.40.50.150">
    <property type="entry name" value="Vaccinia Virus protein VP39"/>
    <property type="match status" value="1"/>
</dbReference>
<organism evidence="1 2">
    <name type="scientific">Roseivirga misakiensis</name>
    <dbReference type="NCBI Taxonomy" id="1563681"/>
    <lineage>
        <taxon>Bacteria</taxon>
        <taxon>Pseudomonadati</taxon>
        <taxon>Bacteroidota</taxon>
        <taxon>Cytophagia</taxon>
        <taxon>Cytophagales</taxon>
        <taxon>Roseivirgaceae</taxon>
        <taxon>Roseivirga</taxon>
    </lineage>
</organism>
<dbReference type="Proteomes" id="UP000095552">
    <property type="component" value="Unassembled WGS sequence"/>
</dbReference>
<evidence type="ECO:0000313" key="1">
    <source>
        <dbReference type="EMBL" id="OEK04547.1"/>
    </source>
</evidence>
<dbReference type="RefSeq" id="WP_069836052.1">
    <property type="nucleotide sequence ID" value="NZ_MDGQ01000005.1"/>
</dbReference>
<dbReference type="PANTHER" id="PTHR43861:SF6">
    <property type="entry name" value="METHYLTRANSFERASE TYPE 11"/>
    <property type="match status" value="1"/>
</dbReference>
<dbReference type="PANTHER" id="PTHR43861">
    <property type="entry name" value="TRANS-ACONITATE 2-METHYLTRANSFERASE-RELATED"/>
    <property type="match status" value="1"/>
</dbReference>
<evidence type="ECO:0000313" key="2">
    <source>
        <dbReference type="Proteomes" id="UP000095552"/>
    </source>
</evidence>
<reference evidence="1 2" key="1">
    <citation type="submission" date="2016-08" db="EMBL/GenBank/DDBJ databases">
        <title>Draft genome of Fabibacter sp. strain SK-8.</title>
        <authorList>
            <person name="Wong S.-K."/>
            <person name="Hamasaki K."/>
            <person name="Yoshizawa S."/>
        </authorList>
    </citation>
    <scope>NUCLEOTIDE SEQUENCE [LARGE SCALE GENOMIC DNA]</scope>
    <source>
        <strain evidence="1 2">SK-8</strain>
    </source>
</reference>
<comment type="caution">
    <text evidence="1">The sequence shown here is derived from an EMBL/GenBank/DDBJ whole genome shotgun (WGS) entry which is preliminary data.</text>
</comment>
<dbReference type="InterPro" id="IPR029063">
    <property type="entry name" value="SAM-dependent_MTases_sf"/>
</dbReference>
<dbReference type="OrthoDB" id="1523195at2"/>
<dbReference type="AlphaFoldDB" id="A0A1E5SZS5"/>
<proteinExistence type="predicted"/>
<accession>A0A1E5SZS5</accession>